<sequence>MALTARLNLRQAQSMTMTPQLLQSIRLLQFTHAELEQFIEDQIERNPLLERPQETAEPQDGGGEAQGLPQSAAGMADRLDASLENVFPDDPGRSEPDGHRVRGGPMPGLPSMGVPDGDWPIEDFAAGKPTLRDHVMAQAALAFREPAKAAIAAELADRLDERGYLEADLDALAERLGTSAESVSDVLSALQGFEPAGIFARDLAECLALQCARRDRLDPAMRMLLDNLDLLARRDFRALSRLCGVDQADLVDMLAEIRTLDPRPGLAYDTAPVQAVVHDVEVRAGADGAWQVELNRDALPRVLVDRDYYATVTAGALNGEEKSFMTQCLQDAHWLERSLDQRANTILKVAAEIVRRQDGFLVSGVSGLRPLTMKAVAEEIAMHESTVSRVVANKYMLTPRGIFELRFFFTGAIGGTEGEGGDHSAESVRQRIRALIDAEPPEKILSDDALVGLLRGEGVDIARRTVAKYRESMNIASSVQRRREKRARALIGA</sequence>
<evidence type="ECO:0000256" key="1">
    <source>
        <dbReference type="ARBA" id="ARBA00008798"/>
    </source>
</evidence>
<dbReference type="NCBIfam" id="TIGR02395">
    <property type="entry name" value="rpoN_sigma"/>
    <property type="match status" value="1"/>
</dbReference>
<dbReference type="PIRSF" id="PIRSF000774">
    <property type="entry name" value="RpoN"/>
    <property type="match status" value="1"/>
</dbReference>
<dbReference type="GO" id="GO:0000428">
    <property type="term" value="C:DNA-directed RNA polymerase complex"/>
    <property type="evidence" value="ECO:0007669"/>
    <property type="project" value="UniProtKB-KW"/>
</dbReference>
<evidence type="ECO:0000256" key="2">
    <source>
        <dbReference type="ARBA" id="ARBA00022478"/>
    </source>
</evidence>
<dbReference type="PROSITE" id="PS00717">
    <property type="entry name" value="SIGMA54_1"/>
    <property type="match status" value="1"/>
</dbReference>
<gene>
    <name evidence="13" type="primary">rpoN</name>
    <name evidence="13" type="ORF">E0E05_02970</name>
</gene>
<evidence type="ECO:0000256" key="3">
    <source>
        <dbReference type="ARBA" id="ARBA00022679"/>
    </source>
</evidence>
<dbReference type="GO" id="GO:0003677">
    <property type="term" value="F:DNA binding"/>
    <property type="evidence" value="ECO:0007669"/>
    <property type="project" value="UniProtKB-KW"/>
</dbReference>
<keyword evidence="6 9" id="KW-0731">Sigma factor</keyword>
<dbReference type="PANTHER" id="PTHR32248:SF4">
    <property type="entry name" value="RNA POLYMERASE SIGMA-54 FACTOR"/>
    <property type="match status" value="1"/>
</dbReference>
<reference evidence="13 14" key="1">
    <citation type="journal article" date="2017" name="Int. J. Syst. Evol. Microbiol.">
        <title>Roseitalea porphyridii gen. nov., sp. nov., isolated from a red alga, and reclassification of Hoeflea suaedae Chung et al. 2013 as Pseudohoeflea suaedae gen. nov., comb. nov.</title>
        <authorList>
            <person name="Hyeon J.W."/>
            <person name="Jeong S.E."/>
            <person name="Baek K."/>
            <person name="Jeon C.O."/>
        </authorList>
    </citation>
    <scope>NUCLEOTIDE SEQUENCE [LARGE SCALE GENOMIC DNA]</scope>
    <source>
        <strain evidence="13 14">MA7-20</strain>
    </source>
</reference>
<keyword evidence="8 9" id="KW-0804">Transcription</keyword>
<keyword evidence="4 9" id="KW-0548">Nucleotidyltransferase</keyword>
<keyword evidence="7 9" id="KW-0238">DNA-binding</keyword>
<evidence type="ECO:0000256" key="9">
    <source>
        <dbReference type="PIRNR" id="PIRNR000774"/>
    </source>
</evidence>
<dbReference type="GO" id="GO:0016779">
    <property type="term" value="F:nucleotidyltransferase activity"/>
    <property type="evidence" value="ECO:0007669"/>
    <property type="project" value="UniProtKB-KW"/>
</dbReference>
<dbReference type="KEGG" id="rpod:E0E05_02970"/>
<keyword evidence="3 9" id="KW-0808">Transferase</keyword>
<evidence type="ECO:0000313" key="14">
    <source>
        <dbReference type="Proteomes" id="UP000293719"/>
    </source>
</evidence>
<evidence type="ECO:0000256" key="6">
    <source>
        <dbReference type="ARBA" id="ARBA00023082"/>
    </source>
</evidence>
<evidence type="ECO:0000256" key="5">
    <source>
        <dbReference type="ARBA" id="ARBA00023015"/>
    </source>
</evidence>
<evidence type="ECO:0000256" key="10">
    <source>
        <dbReference type="SAM" id="MobiDB-lite"/>
    </source>
</evidence>
<dbReference type="Proteomes" id="UP000293719">
    <property type="component" value="Chromosome"/>
</dbReference>
<dbReference type="OrthoDB" id="9814402at2"/>
<dbReference type="Gene3D" id="1.10.10.1330">
    <property type="entry name" value="RNA polymerase sigma-54 factor, core-binding domain"/>
    <property type="match status" value="1"/>
</dbReference>
<dbReference type="GeneID" id="90766246"/>
<dbReference type="NCBIfam" id="NF009118">
    <property type="entry name" value="PRK12469.1"/>
    <property type="match status" value="1"/>
</dbReference>
<dbReference type="InterPro" id="IPR038709">
    <property type="entry name" value="RpoN_core-bd_sf"/>
</dbReference>
<dbReference type="PANTHER" id="PTHR32248">
    <property type="entry name" value="RNA POLYMERASE SIGMA-54 FACTOR"/>
    <property type="match status" value="1"/>
</dbReference>
<keyword evidence="2 9" id="KW-0240">DNA-directed RNA polymerase</keyword>
<dbReference type="Pfam" id="PF04963">
    <property type="entry name" value="Sigma54_CBD"/>
    <property type="match status" value="1"/>
</dbReference>
<proteinExistence type="inferred from homology"/>
<feature type="region of interest" description="Disordered" evidence="10">
    <location>
        <begin position="84"/>
        <end position="112"/>
    </location>
</feature>
<dbReference type="GO" id="GO:0016987">
    <property type="term" value="F:sigma factor activity"/>
    <property type="evidence" value="ECO:0007669"/>
    <property type="project" value="UniProtKB-KW"/>
</dbReference>
<protein>
    <recommendedName>
        <fullName evidence="9">RNA polymerase sigma-54 factor</fullName>
    </recommendedName>
</protein>
<dbReference type="NCBIfam" id="NF004596">
    <property type="entry name" value="PRK05932.1-3"/>
    <property type="match status" value="1"/>
</dbReference>
<dbReference type="InterPro" id="IPR007634">
    <property type="entry name" value="RNA_pol_sigma_54_DNA-bd"/>
</dbReference>
<dbReference type="InterPro" id="IPR000394">
    <property type="entry name" value="RNA_pol_sigma_54"/>
</dbReference>
<evidence type="ECO:0000259" key="12">
    <source>
        <dbReference type="Pfam" id="PF04963"/>
    </source>
</evidence>
<dbReference type="Pfam" id="PF04552">
    <property type="entry name" value="Sigma54_DBD"/>
    <property type="match status" value="1"/>
</dbReference>
<dbReference type="PROSITE" id="PS50044">
    <property type="entry name" value="SIGMA54_3"/>
    <property type="match status" value="1"/>
</dbReference>
<comment type="function">
    <text evidence="9">Sigma factors are initiation factors that promote the attachment of RNA polymerase to specific initiation sites and are then released.</text>
</comment>
<dbReference type="RefSeq" id="WP_131615365.1">
    <property type="nucleotide sequence ID" value="NZ_CP036532.1"/>
</dbReference>
<accession>A0A4P6V032</accession>
<dbReference type="GO" id="GO:0001216">
    <property type="term" value="F:DNA-binding transcription activator activity"/>
    <property type="evidence" value="ECO:0007669"/>
    <property type="project" value="InterPro"/>
</dbReference>
<keyword evidence="5 9" id="KW-0805">Transcription regulation</keyword>
<name>A0A4P6V032_9HYPH</name>
<evidence type="ECO:0000256" key="7">
    <source>
        <dbReference type="ARBA" id="ARBA00023125"/>
    </source>
</evidence>
<feature type="compositionally biased region" description="Basic and acidic residues" evidence="10">
    <location>
        <begin position="90"/>
        <end position="100"/>
    </location>
</feature>
<evidence type="ECO:0000259" key="11">
    <source>
        <dbReference type="Pfam" id="PF04552"/>
    </source>
</evidence>
<organism evidence="13 14">
    <name type="scientific">Roseitalea porphyridii</name>
    <dbReference type="NCBI Taxonomy" id="1852022"/>
    <lineage>
        <taxon>Bacteria</taxon>
        <taxon>Pseudomonadati</taxon>
        <taxon>Pseudomonadota</taxon>
        <taxon>Alphaproteobacteria</taxon>
        <taxon>Hyphomicrobiales</taxon>
        <taxon>Ahrensiaceae</taxon>
        <taxon>Roseitalea</taxon>
    </lineage>
</organism>
<comment type="similarity">
    <text evidence="1 9">Belongs to the sigma-54 factor family.</text>
</comment>
<dbReference type="PRINTS" id="PR00045">
    <property type="entry name" value="SIGMA54FCT"/>
</dbReference>
<evidence type="ECO:0000256" key="8">
    <source>
        <dbReference type="ARBA" id="ARBA00023163"/>
    </source>
</evidence>
<dbReference type="InterPro" id="IPR007046">
    <property type="entry name" value="RNA_pol_sigma_54_core-bd"/>
</dbReference>
<keyword evidence="14" id="KW-1185">Reference proteome</keyword>
<feature type="region of interest" description="Disordered" evidence="10">
    <location>
        <begin position="53"/>
        <end position="72"/>
    </location>
</feature>
<dbReference type="PROSITE" id="PS00718">
    <property type="entry name" value="SIGMA54_2"/>
    <property type="match status" value="1"/>
</dbReference>
<evidence type="ECO:0000313" key="13">
    <source>
        <dbReference type="EMBL" id="QBK29650.1"/>
    </source>
</evidence>
<dbReference type="AlphaFoldDB" id="A0A4P6V032"/>
<dbReference type="Pfam" id="PF00309">
    <property type="entry name" value="Sigma54_AID"/>
    <property type="match status" value="1"/>
</dbReference>
<dbReference type="GO" id="GO:0006352">
    <property type="term" value="P:DNA-templated transcription initiation"/>
    <property type="evidence" value="ECO:0007669"/>
    <property type="project" value="InterPro"/>
</dbReference>
<evidence type="ECO:0000256" key="4">
    <source>
        <dbReference type="ARBA" id="ARBA00022695"/>
    </source>
</evidence>
<dbReference type="Gene3D" id="1.10.10.60">
    <property type="entry name" value="Homeodomain-like"/>
    <property type="match status" value="1"/>
</dbReference>
<feature type="domain" description="RNA polymerase sigma factor 54 DNA-binding" evidence="11">
    <location>
        <begin position="323"/>
        <end position="483"/>
    </location>
</feature>
<dbReference type="EMBL" id="CP036532">
    <property type="protein sequence ID" value="QBK29650.1"/>
    <property type="molecule type" value="Genomic_DNA"/>
</dbReference>
<feature type="domain" description="RNA polymerase sigma factor 54 core-binding" evidence="12">
    <location>
        <begin position="121"/>
        <end position="308"/>
    </location>
</feature>